<sequence length="143" mass="16042">MLNIIVLFAILLISFWLFKSSIIPGLISLFFVVAGVITFWLIFSPMFAETFTTNVTGEVTSLDGSSAVVDTDTKSYNVDTSSYPIIKVNDSLTLKVEKDGLFKGLEKAMDLNGNIYPEEEIVTIKSHNINLFKKIYRNLTMDE</sequence>
<protein>
    <submittedName>
        <fullName evidence="2">Uncharacterized protein</fullName>
    </submittedName>
</protein>
<evidence type="ECO:0000313" key="2">
    <source>
        <dbReference type="EMBL" id="AOH53338.1"/>
    </source>
</evidence>
<dbReference type="KEGG" id="bmur:ABE28_003160"/>
<name>A0A1B3XJE5_9BACI</name>
<evidence type="ECO:0000256" key="1">
    <source>
        <dbReference type="SAM" id="Phobius"/>
    </source>
</evidence>
<accession>A0A1B3XJE5</accession>
<dbReference type="RefSeq" id="WP_064463964.1">
    <property type="nucleotide sequence ID" value="NZ_CP017080.1"/>
</dbReference>
<keyword evidence="3" id="KW-1185">Reference proteome</keyword>
<evidence type="ECO:0000313" key="3">
    <source>
        <dbReference type="Proteomes" id="UP000077926"/>
    </source>
</evidence>
<keyword evidence="1" id="KW-0812">Transmembrane</keyword>
<dbReference type="Proteomes" id="UP000077926">
    <property type="component" value="Chromosome"/>
</dbReference>
<keyword evidence="1" id="KW-0472">Membrane</keyword>
<proteinExistence type="predicted"/>
<reference evidence="2 3" key="1">
    <citation type="submission" date="2016-08" db="EMBL/GenBank/DDBJ databases">
        <title>Complete genome sequence of Bacillus muralis G25-68, a strain with toxicity to nematodes.</title>
        <authorList>
            <person name="Zheng Z."/>
        </authorList>
    </citation>
    <scope>NUCLEOTIDE SEQUENCE [LARGE SCALE GENOMIC DNA]</scope>
    <source>
        <strain evidence="2 3">G25-68</strain>
    </source>
</reference>
<feature type="transmembrane region" description="Helical" evidence="1">
    <location>
        <begin position="30"/>
        <end position="48"/>
    </location>
</feature>
<dbReference type="AlphaFoldDB" id="A0A1B3XJE5"/>
<dbReference type="EMBL" id="CP017080">
    <property type="protein sequence ID" value="AOH53338.1"/>
    <property type="molecule type" value="Genomic_DNA"/>
</dbReference>
<gene>
    <name evidence="2" type="ORF">ABE28_003160</name>
</gene>
<keyword evidence="1" id="KW-1133">Transmembrane helix</keyword>
<organism evidence="2 3">
    <name type="scientific">Peribacillus muralis</name>
    <dbReference type="NCBI Taxonomy" id="264697"/>
    <lineage>
        <taxon>Bacteria</taxon>
        <taxon>Bacillati</taxon>
        <taxon>Bacillota</taxon>
        <taxon>Bacilli</taxon>
        <taxon>Bacillales</taxon>
        <taxon>Bacillaceae</taxon>
        <taxon>Peribacillus</taxon>
    </lineage>
</organism>